<keyword evidence="1" id="KW-1133">Transmembrane helix</keyword>
<comment type="caution">
    <text evidence="2">The sequence shown here is derived from an EMBL/GenBank/DDBJ whole genome shotgun (WGS) entry which is preliminary data.</text>
</comment>
<feature type="transmembrane region" description="Helical" evidence="1">
    <location>
        <begin position="57"/>
        <end position="77"/>
    </location>
</feature>
<keyword evidence="1" id="KW-0472">Membrane</keyword>
<evidence type="ECO:0000313" key="3">
    <source>
        <dbReference type="Proteomes" id="UP000018949"/>
    </source>
</evidence>
<evidence type="ECO:0008006" key="4">
    <source>
        <dbReference type="Google" id="ProtNLM"/>
    </source>
</evidence>
<dbReference type="Proteomes" id="UP000018949">
    <property type="component" value="Unassembled WGS sequence"/>
</dbReference>
<evidence type="ECO:0000313" key="2">
    <source>
        <dbReference type="EMBL" id="GAE44705.1"/>
    </source>
</evidence>
<feature type="transmembrane region" description="Helical" evidence="1">
    <location>
        <begin position="84"/>
        <end position="100"/>
    </location>
</feature>
<accession>W4RJU0</accession>
<dbReference type="AlphaFoldDB" id="W4RJU0"/>
<protein>
    <recommendedName>
        <fullName evidence="4">Major facilitator superfamily (MFS) profile domain-containing protein</fullName>
    </recommendedName>
</protein>
<dbReference type="RefSeq" id="WP_052019574.1">
    <property type="nucleotide sequence ID" value="NZ_BAUW01000011.1"/>
</dbReference>
<keyword evidence="1" id="KW-0812">Transmembrane</keyword>
<gene>
    <name evidence="2" type="ORF">JCM21738_1437</name>
</gene>
<name>W4RJU0_9BACI</name>
<dbReference type="EMBL" id="BAUW01000011">
    <property type="protein sequence ID" value="GAE44705.1"/>
    <property type="molecule type" value="Genomic_DNA"/>
</dbReference>
<organism evidence="2 3">
    <name type="scientific">Mesobacillus boroniphilus JCM 21738</name>
    <dbReference type="NCBI Taxonomy" id="1294265"/>
    <lineage>
        <taxon>Bacteria</taxon>
        <taxon>Bacillati</taxon>
        <taxon>Bacillota</taxon>
        <taxon>Bacilli</taxon>
        <taxon>Bacillales</taxon>
        <taxon>Bacillaceae</taxon>
        <taxon>Mesobacillus</taxon>
    </lineage>
</organism>
<keyword evidence="3" id="KW-1185">Reference proteome</keyword>
<evidence type="ECO:0000256" key="1">
    <source>
        <dbReference type="SAM" id="Phobius"/>
    </source>
</evidence>
<proteinExistence type="predicted"/>
<feature type="transmembrane region" description="Helical" evidence="1">
    <location>
        <begin position="12"/>
        <end position="37"/>
    </location>
</feature>
<reference evidence="2 3" key="1">
    <citation type="submission" date="2013-12" db="EMBL/GenBank/DDBJ databases">
        <title>NBRP : Genome information of microbial organism related human and environment.</title>
        <authorList>
            <person name="Hattori M."/>
            <person name="Oshima K."/>
            <person name="Inaba H."/>
            <person name="Suda W."/>
            <person name="Sakamoto M."/>
            <person name="Iino T."/>
            <person name="Kitahara M."/>
            <person name="Oshida Y."/>
            <person name="Iida T."/>
            <person name="Kudo T."/>
            <person name="Itoh T."/>
            <person name="Ahmed I."/>
            <person name="Ohkuma M."/>
        </authorList>
    </citation>
    <scope>NUCLEOTIDE SEQUENCE [LARGE SCALE GENOMIC DNA]</scope>
    <source>
        <strain evidence="2 3">JCM 21738</strain>
    </source>
</reference>
<sequence length="101" mass="11382">MIIKPNHEKYTELLPIIAASSFLLLLMMFELIIPLINGIENVLISVYAVETFEKADLGVGVFYSVLGLGLIISPLLTRMIQNRFLLFSFICIIGEGFFLTR</sequence>